<organism evidence="2 3">
    <name type="scientific">Enterocloster hominis</name>
    <name type="common">ex Hitch et al. 2024</name>
    <dbReference type="NCBI Taxonomy" id="1917870"/>
    <lineage>
        <taxon>Bacteria</taxon>
        <taxon>Bacillati</taxon>
        <taxon>Bacillota</taxon>
        <taxon>Clostridia</taxon>
        <taxon>Lachnospirales</taxon>
        <taxon>Lachnospiraceae</taxon>
        <taxon>Enterocloster</taxon>
    </lineage>
</organism>
<proteinExistence type="predicted"/>
<dbReference type="RefSeq" id="WP_008720997.1">
    <property type="nucleotide sequence ID" value="NZ_JBBMFM010000042.1"/>
</dbReference>
<dbReference type="EMBL" id="JBBMFM010000042">
    <property type="protein sequence ID" value="MEQ2425797.1"/>
    <property type="molecule type" value="Genomic_DNA"/>
</dbReference>
<dbReference type="Proteomes" id="UP001454086">
    <property type="component" value="Unassembled WGS sequence"/>
</dbReference>
<evidence type="ECO:0000313" key="3">
    <source>
        <dbReference type="Proteomes" id="UP001454086"/>
    </source>
</evidence>
<dbReference type="Pfam" id="PF12773">
    <property type="entry name" value="DZR"/>
    <property type="match status" value="1"/>
</dbReference>
<sequence length="147" mass="16465">MPELEKIGKVLDSKIKGLTESRKKIIDDGTVVKPSVLEQLMSEQNDLFTGLGKIVYENRKAEMQPEYEKFFEEIQNKQQLIDAEMIKKQGKRCQKCGASLMEGVLFCPLCGEKVIEPTIDNSRQCPGCGAYLKAGAKFCVKCGEKLL</sequence>
<gene>
    <name evidence="2" type="ORF">WMQ36_12485</name>
</gene>
<dbReference type="InterPro" id="IPR025874">
    <property type="entry name" value="DZR"/>
</dbReference>
<comment type="caution">
    <text evidence="2">The sequence shown here is derived from an EMBL/GenBank/DDBJ whole genome shotgun (WGS) entry which is preliminary data.</text>
</comment>
<evidence type="ECO:0000259" key="1">
    <source>
        <dbReference type="Pfam" id="PF12773"/>
    </source>
</evidence>
<evidence type="ECO:0000313" key="2">
    <source>
        <dbReference type="EMBL" id="MEQ2425797.1"/>
    </source>
</evidence>
<feature type="domain" description="DZANK-type" evidence="1">
    <location>
        <begin position="93"/>
        <end position="143"/>
    </location>
</feature>
<protein>
    <submittedName>
        <fullName evidence="2">Zinc ribbon domain-containing protein</fullName>
    </submittedName>
</protein>
<accession>A0ABV1D5W7</accession>
<reference evidence="2 3" key="1">
    <citation type="submission" date="2024-03" db="EMBL/GenBank/DDBJ databases">
        <title>Human intestinal bacterial collection.</title>
        <authorList>
            <person name="Pauvert C."/>
            <person name="Hitch T.C.A."/>
            <person name="Clavel T."/>
        </authorList>
    </citation>
    <scope>NUCLEOTIDE SEQUENCE [LARGE SCALE GENOMIC DNA]</scope>
    <source>
        <strain evidence="2 3">CLA-SR-H021</strain>
    </source>
</reference>
<name>A0ABV1D5W7_9FIRM</name>
<keyword evidence="3" id="KW-1185">Reference proteome</keyword>